<proteinExistence type="predicted"/>
<gene>
    <name evidence="2" type="ORF">NVS47_17280</name>
</gene>
<feature type="transmembrane region" description="Helical" evidence="1">
    <location>
        <begin position="30"/>
        <end position="51"/>
    </location>
</feature>
<keyword evidence="1" id="KW-0472">Membrane</keyword>
<dbReference type="Pfam" id="PF18159">
    <property type="entry name" value="S_4TM"/>
    <property type="match status" value="1"/>
</dbReference>
<reference evidence="2 3" key="1">
    <citation type="submission" date="2022-08" db="EMBL/GenBank/DDBJ databases">
        <title>Proteogenomics of the novel Dehalobacterium formicoaceticum strain EZ94 highlights a key role of methyltransferases during anaerobic dichloromethane degradation.</title>
        <authorList>
            <person name="Wasmund K."/>
        </authorList>
    </citation>
    <scope>NUCLEOTIDE SEQUENCE [LARGE SCALE GENOMIC DNA]</scope>
    <source>
        <strain evidence="2 3">EZ94</strain>
    </source>
</reference>
<comment type="caution">
    <text evidence="2">The sequence shown here is derived from an EMBL/GenBank/DDBJ whole genome shotgun (WGS) entry which is preliminary data.</text>
</comment>
<feature type="transmembrane region" description="Helical" evidence="1">
    <location>
        <begin position="57"/>
        <end position="74"/>
    </location>
</feature>
<protein>
    <submittedName>
        <fullName evidence="2">S-4TM family putative pore-forming effector</fullName>
    </submittedName>
</protein>
<evidence type="ECO:0000256" key="1">
    <source>
        <dbReference type="SAM" id="Phobius"/>
    </source>
</evidence>
<dbReference type="RefSeq" id="WP_089609067.1">
    <property type="nucleotide sequence ID" value="NZ_CP022121.1"/>
</dbReference>
<dbReference type="Proteomes" id="UP001524944">
    <property type="component" value="Unassembled WGS sequence"/>
</dbReference>
<evidence type="ECO:0000313" key="3">
    <source>
        <dbReference type="Proteomes" id="UP001524944"/>
    </source>
</evidence>
<name>A0ABT1Y8P4_9FIRM</name>
<accession>A0ABT1Y8P4</accession>
<feature type="transmembrane region" description="Helical" evidence="1">
    <location>
        <begin position="168"/>
        <end position="187"/>
    </location>
</feature>
<keyword evidence="3" id="KW-1185">Reference proteome</keyword>
<keyword evidence="1" id="KW-0812">Transmembrane</keyword>
<evidence type="ECO:0000313" key="2">
    <source>
        <dbReference type="EMBL" id="MCR6547242.1"/>
    </source>
</evidence>
<keyword evidence="1" id="KW-1133">Transmembrane helix</keyword>
<sequence>MSINERQNSELNLKRLAAQRQLYSDAKKMMHIQFAISGMAVIVFAIIGNIISKEYAVYITVLSILCVLFDELFLTKRIENLRLNAAIIQEDFDCDVLQIPFNYIKNSHGTMLETIQENSKKYLSKYKNFDLLVNWYPGMDMADLKYGRIICQSTNCWWNQKLREKYSYFLILSTATIFIVLLLIALFNGITLNGFIMSVISPILPGGVLVYKIHRDNKKAIQNLNDMKNKLDSIIERLRAKALYPDEKLLNDIRCLQDMIFENRSASPLIPDRFYFRYRDRYEDIAQTSNKEHSCNKQK</sequence>
<dbReference type="EMBL" id="JANPWE010000019">
    <property type="protein sequence ID" value="MCR6547242.1"/>
    <property type="molecule type" value="Genomic_DNA"/>
</dbReference>
<dbReference type="InterPro" id="IPR049920">
    <property type="entry name" value="IK1_05631-like"/>
</dbReference>
<organism evidence="2 3">
    <name type="scientific">Dehalobacterium formicoaceticum</name>
    <dbReference type="NCBI Taxonomy" id="51515"/>
    <lineage>
        <taxon>Bacteria</taxon>
        <taxon>Bacillati</taxon>
        <taxon>Bacillota</taxon>
        <taxon>Clostridia</taxon>
        <taxon>Eubacteriales</taxon>
        <taxon>Peptococcaceae</taxon>
        <taxon>Dehalobacterium</taxon>
    </lineage>
</organism>
<feature type="transmembrane region" description="Helical" evidence="1">
    <location>
        <begin position="193"/>
        <end position="211"/>
    </location>
</feature>